<organism evidence="3 4">
    <name type="scientific">Bifiguratus adelaidae</name>
    <dbReference type="NCBI Taxonomy" id="1938954"/>
    <lineage>
        <taxon>Eukaryota</taxon>
        <taxon>Fungi</taxon>
        <taxon>Fungi incertae sedis</taxon>
        <taxon>Mucoromycota</taxon>
        <taxon>Mucoromycotina</taxon>
        <taxon>Endogonomycetes</taxon>
        <taxon>Endogonales</taxon>
        <taxon>Endogonales incertae sedis</taxon>
        <taxon>Bifiguratus</taxon>
    </lineage>
</organism>
<evidence type="ECO:0000256" key="2">
    <source>
        <dbReference type="SAM" id="SignalP"/>
    </source>
</evidence>
<protein>
    <submittedName>
        <fullName evidence="3">Uncharacterized protein</fullName>
    </submittedName>
</protein>
<keyword evidence="2" id="KW-0732">Signal</keyword>
<dbReference type="OrthoDB" id="5135119at2759"/>
<dbReference type="InterPro" id="IPR007312">
    <property type="entry name" value="Phosphoesterase"/>
</dbReference>
<evidence type="ECO:0000313" key="4">
    <source>
        <dbReference type="Proteomes" id="UP000242875"/>
    </source>
</evidence>
<feature type="chain" id="PRO_5013283462" evidence="2">
    <location>
        <begin position="16"/>
        <end position="173"/>
    </location>
</feature>
<name>A0A261Y650_9FUNG</name>
<dbReference type="GO" id="GO:0016788">
    <property type="term" value="F:hydrolase activity, acting on ester bonds"/>
    <property type="evidence" value="ECO:0007669"/>
    <property type="project" value="InterPro"/>
</dbReference>
<dbReference type="PANTHER" id="PTHR31956">
    <property type="entry name" value="NON-SPECIFIC PHOSPHOLIPASE C4-RELATED"/>
    <property type="match status" value="1"/>
</dbReference>
<evidence type="ECO:0000256" key="1">
    <source>
        <dbReference type="ARBA" id="ARBA00022801"/>
    </source>
</evidence>
<accession>A0A261Y650</accession>
<feature type="signal peptide" evidence="2">
    <location>
        <begin position="1"/>
        <end position="15"/>
    </location>
</feature>
<dbReference type="Pfam" id="PF04185">
    <property type="entry name" value="Phosphoesterase"/>
    <property type="match status" value="1"/>
</dbReference>
<gene>
    <name evidence="3" type="ORF">BZG36_00984</name>
</gene>
<dbReference type="EMBL" id="MVBO01000006">
    <property type="protein sequence ID" value="OZJ06106.1"/>
    <property type="molecule type" value="Genomic_DNA"/>
</dbReference>
<reference evidence="3 4" key="1">
    <citation type="journal article" date="2017" name="Mycologia">
        <title>Bifiguratus adelaidae, gen. et sp. nov., a new member of Mucoromycotina in endophytic and soil-dwelling habitats.</title>
        <authorList>
            <person name="Torres-Cruz T.J."/>
            <person name="Billingsley Tobias T.L."/>
            <person name="Almatruk M."/>
            <person name="Hesse C."/>
            <person name="Kuske C.R."/>
            <person name="Desiro A."/>
            <person name="Benucci G.M."/>
            <person name="Bonito G."/>
            <person name="Stajich J.E."/>
            <person name="Dunlap C."/>
            <person name="Arnold A.E."/>
            <person name="Porras-Alfaro A."/>
        </authorList>
    </citation>
    <scope>NUCLEOTIDE SEQUENCE [LARGE SCALE GENOMIC DNA]</scope>
    <source>
        <strain evidence="3 4">AZ0501</strain>
    </source>
</reference>
<dbReference type="GO" id="GO:0009395">
    <property type="term" value="P:phospholipid catabolic process"/>
    <property type="evidence" value="ECO:0007669"/>
    <property type="project" value="TreeGrafter"/>
</dbReference>
<proteinExistence type="predicted"/>
<keyword evidence="4" id="KW-1185">Reference proteome</keyword>
<keyword evidence="1" id="KW-0378">Hydrolase</keyword>
<dbReference type="AlphaFoldDB" id="A0A261Y650"/>
<sequence length="173" mass="19177">MFSLILLAWIPLTTSAIFDHILVFVLQTTDFSAASSDSYLSSLGGVQLTNYEAVFGLASQPNYFAMTSGSTQGITDNGHYDVGGSDIVDLLDQAGLSWKAYFDDYPGACCDVDYSSNMQYVRYHNPFISYNDIRNNASRCDNIVIGSQLQQDVNSGNWPNYMFYVPAIDYKGM</sequence>
<dbReference type="Proteomes" id="UP000242875">
    <property type="component" value="Unassembled WGS sequence"/>
</dbReference>
<comment type="caution">
    <text evidence="3">The sequence shown here is derived from an EMBL/GenBank/DDBJ whole genome shotgun (WGS) entry which is preliminary data.</text>
</comment>
<evidence type="ECO:0000313" key="3">
    <source>
        <dbReference type="EMBL" id="OZJ06106.1"/>
    </source>
</evidence>
<dbReference type="PANTHER" id="PTHR31956:SF8">
    <property type="entry name" value="ACID PHOSPHATASE PHOA (AFU_ORTHOLOGUE AFUA_1G03570)"/>
    <property type="match status" value="1"/>
</dbReference>